<dbReference type="InterPro" id="IPR031600">
    <property type="entry name" value="DUF4706"/>
</dbReference>
<dbReference type="Proteomes" id="UP000838878">
    <property type="component" value="Chromosome 1"/>
</dbReference>
<evidence type="ECO:0000256" key="1">
    <source>
        <dbReference type="SAM" id="MobiDB-lite"/>
    </source>
</evidence>
<dbReference type="OrthoDB" id="5984457at2759"/>
<gene>
    <name evidence="3" type="ORF">BINO364_LOCUS48</name>
</gene>
<proteinExistence type="predicted"/>
<protein>
    <recommendedName>
        <fullName evidence="2">DUF4706 domain-containing protein</fullName>
    </recommendedName>
</protein>
<feature type="compositionally biased region" description="Polar residues" evidence="1">
    <location>
        <begin position="258"/>
        <end position="277"/>
    </location>
</feature>
<feature type="region of interest" description="Disordered" evidence="1">
    <location>
        <begin position="251"/>
        <end position="277"/>
    </location>
</feature>
<name>A0A8S4HV82_9NEOP</name>
<organism evidence="3 4">
    <name type="scientific">Brenthis ino</name>
    <name type="common">lesser marbled fritillary</name>
    <dbReference type="NCBI Taxonomy" id="405034"/>
    <lineage>
        <taxon>Eukaryota</taxon>
        <taxon>Metazoa</taxon>
        <taxon>Ecdysozoa</taxon>
        <taxon>Arthropoda</taxon>
        <taxon>Hexapoda</taxon>
        <taxon>Insecta</taxon>
        <taxon>Pterygota</taxon>
        <taxon>Neoptera</taxon>
        <taxon>Endopterygota</taxon>
        <taxon>Lepidoptera</taxon>
        <taxon>Glossata</taxon>
        <taxon>Ditrysia</taxon>
        <taxon>Papilionoidea</taxon>
        <taxon>Nymphalidae</taxon>
        <taxon>Heliconiinae</taxon>
        <taxon>Argynnini</taxon>
        <taxon>Brenthis</taxon>
    </lineage>
</organism>
<dbReference type="Pfam" id="PF15797">
    <property type="entry name" value="DUF4706"/>
    <property type="match status" value="1"/>
</dbReference>
<evidence type="ECO:0000313" key="4">
    <source>
        <dbReference type="Proteomes" id="UP000838878"/>
    </source>
</evidence>
<evidence type="ECO:0000313" key="3">
    <source>
        <dbReference type="EMBL" id="CAH0712818.1"/>
    </source>
</evidence>
<dbReference type="EMBL" id="OV170221">
    <property type="protein sequence ID" value="CAH0712818.1"/>
    <property type="molecule type" value="Genomic_DNA"/>
</dbReference>
<accession>A0A8S4HV82</accession>
<reference evidence="3" key="1">
    <citation type="submission" date="2021-12" db="EMBL/GenBank/DDBJ databases">
        <authorList>
            <person name="Martin H S."/>
        </authorList>
    </citation>
    <scope>NUCLEOTIDE SEQUENCE</scope>
</reference>
<keyword evidence="4" id="KW-1185">Reference proteome</keyword>
<evidence type="ECO:0000259" key="2">
    <source>
        <dbReference type="Pfam" id="PF15797"/>
    </source>
</evidence>
<dbReference type="AlphaFoldDB" id="A0A8S4HV82"/>
<feature type="non-terminal residue" evidence="3">
    <location>
        <position position="302"/>
    </location>
</feature>
<sequence length="302" mass="34542">MALSAVAEEYFRTMNPLASKIHEDITETKNSYENIWDTLTEKEKAEIINESIIKPEIVLKYALLDTLEFDINNPPVRKDNLMSFFGHEHGLRIIQDENTSYRDEHSAPFLYQTKSQLNLCILTEHRVSKDVKCTSPPPIMTELALSHSKVVNELKNALKSHDVLKSAFKEKESHERKEDKEVMSPTGFISKFMGNFKCKDEERECLVPIIPQTQIVASSENFFRTNFKSPQNESKFERDYRNSIVKSNSDLSEENRGLLSSSQASSGTDFQSTETLTENSTLPKTGFDFLDNCMCGVINYKL</sequence>
<feature type="domain" description="DUF4706" evidence="2">
    <location>
        <begin position="9"/>
        <end position="120"/>
    </location>
</feature>
<dbReference type="PANTHER" id="PTHR34394:SF1">
    <property type="entry name" value="SIMILAR TO RIKEN CDNA 2310022B05"/>
    <property type="match status" value="1"/>
</dbReference>
<dbReference type="PANTHER" id="PTHR34394">
    <property type="entry name" value="SIMILAR TO RIKEN CDNA 2310022B05"/>
    <property type="match status" value="1"/>
</dbReference>